<name>A0A1H9YBN1_9PSED</name>
<dbReference type="SUPFAM" id="SSF54523">
    <property type="entry name" value="Pili subunits"/>
    <property type="match status" value="1"/>
</dbReference>
<organism evidence="2 3">
    <name type="scientific">Pseudomonas graminis</name>
    <dbReference type="NCBI Taxonomy" id="158627"/>
    <lineage>
        <taxon>Bacteria</taxon>
        <taxon>Pseudomonadati</taxon>
        <taxon>Pseudomonadota</taxon>
        <taxon>Gammaproteobacteria</taxon>
        <taxon>Pseudomonadales</taxon>
        <taxon>Pseudomonadaceae</taxon>
        <taxon>Pseudomonas</taxon>
    </lineage>
</organism>
<dbReference type="Pfam" id="PF07963">
    <property type="entry name" value="N_methyl"/>
    <property type="match status" value="1"/>
</dbReference>
<protein>
    <submittedName>
        <fullName evidence="2">Type II secretion system protein H (GspH)</fullName>
    </submittedName>
</protein>
<accession>A0A1H9YBN1</accession>
<keyword evidence="1" id="KW-0472">Membrane</keyword>
<keyword evidence="1" id="KW-0812">Transmembrane</keyword>
<dbReference type="InterPro" id="IPR045584">
    <property type="entry name" value="Pilin-like"/>
</dbReference>
<proteinExistence type="predicted"/>
<reference evidence="2 3" key="1">
    <citation type="submission" date="2016-10" db="EMBL/GenBank/DDBJ databases">
        <authorList>
            <person name="de Groot N.N."/>
        </authorList>
    </citation>
    <scope>NUCLEOTIDE SEQUENCE [LARGE SCALE GENOMIC DNA]</scope>
    <source>
        <strain evidence="2 3">DSM 11363</strain>
    </source>
</reference>
<evidence type="ECO:0000256" key="1">
    <source>
        <dbReference type="SAM" id="Phobius"/>
    </source>
</evidence>
<evidence type="ECO:0000313" key="2">
    <source>
        <dbReference type="EMBL" id="SES66394.1"/>
    </source>
</evidence>
<gene>
    <name evidence="2" type="ORF">SAMN05216197_101163</name>
</gene>
<keyword evidence="1" id="KW-1133">Transmembrane helix</keyword>
<dbReference type="RefSeq" id="WP_074883359.1">
    <property type="nucleotide sequence ID" value="NZ_FOHW01000001.1"/>
</dbReference>
<feature type="transmembrane region" description="Helical" evidence="1">
    <location>
        <begin position="12"/>
        <end position="33"/>
    </location>
</feature>
<dbReference type="InterPro" id="IPR012902">
    <property type="entry name" value="N_methyl_site"/>
</dbReference>
<dbReference type="Proteomes" id="UP000182332">
    <property type="component" value="Unassembled WGS sequence"/>
</dbReference>
<sequence>MNAPEASRGFTLLEMLVVIVLMSIGIGVVGFGLHKGLQQAADRQLLGQMVQALRTTRSAAIISGQTRETSFDLDRRTFKAPGKRPEQWPAEVGVQLNTAADLGEGGGAAFAFYPDGSSSGGNLLVFQGDRRWRIDVGWLTGSVKSRALP</sequence>
<dbReference type="EMBL" id="FOHW01000001">
    <property type="protein sequence ID" value="SES66394.1"/>
    <property type="molecule type" value="Genomic_DNA"/>
</dbReference>
<dbReference type="NCBIfam" id="TIGR02532">
    <property type="entry name" value="IV_pilin_GFxxxE"/>
    <property type="match status" value="1"/>
</dbReference>
<evidence type="ECO:0000313" key="3">
    <source>
        <dbReference type="Proteomes" id="UP000182332"/>
    </source>
</evidence>
<dbReference type="AlphaFoldDB" id="A0A1H9YBN1"/>
<dbReference type="OrthoDB" id="8481584at2"/>